<evidence type="ECO:0000313" key="2">
    <source>
        <dbReference type="EMBL" id="KAK7362358.1"/>
    </source>
</evidence>
<reference evidence="2 3" key="1">
    <citation type="submission" date="2024-01" db="EMBL/GenBank/DDBJ databases">
        <title>The genomes of 5 underutilized Papilionoideae crops provide insights into root nodulation and disease resistanc.</title>
        <authorList>
            <person name="Jiang F."/>
        </authorList>
    </citation>
    <scope>NUCLEOTIDE SEQUENCE [LARGE SCALE GENOMIC DNA]</scope>
    <source>
        <strain evidence="2">LVBAO_FW01</strain>
        <tissue evidence="2">Leaves</tissue>
    </source>
</reference>
<evidence type="ECO:0000256" key="1">
    <source>
        <dbReference type="SAM" id="MobiDB-lite"/>
    </source>
</evidence>
<comment type="caution">
    <text evidence="2">The sequence shown here is derived from an EMBL/GenBank/DDBJ whole genome shotgun (WGS) entry which is preliminary data.</text>
</comment>
<dbReference type="AlphaFoldDB" id="A0AAN9RD80"/>
<accession>A0AAN9RD80</accession>
<feature type="compositionally biased region" description="Basic residues" evidence="1">
    <location>
        <begin position="86"/>
        <end position="98"/>
    </location>
</feature>
<dbReference type="Proteomes" id="UP001367508">
    <property type="component" value="Unassembled WGS sequence"/>
</dbReference>
<protein>
    <submittedName>
        <fullName evidence="2">Uncharacterized protein</fullName>
    </submittedName>
</protein>
<proteinExistence type="predicted"/>
<feature type="region of interest" description="Disordered" evidence="1">
    <location>
        <begin position="85"/>
        <end position="106"/>
    </location>
</feature>
<evidence type="ECO:0000313" key="3">
    <source>
        <dbReference type="Proteomes" id="UP001367508"/>
    </source>
</evidence>
<keyword evidence="3" id="KW-1185">Reference proteome</keyword>
<gene>
    <name evidence="2" type="ORF">VNO77_04469</name>
</gene>
<organism evidence="2 3">
    <name type="scientific">Canavalia gladiata</name>
    <name type="common">Sword bean</name>
    <name type="synonym">Dolichos gladiatus</name>
    <dbReference type="NCBI Taxonomy" id="3824"/>
    <lineage>
        <taxon>Eukaryota</taxon>
        <taxon>Viridiplantae</taxon>
        <taxon>Streptophyta</taxon>
        <taxon>Embryophyta</taxon>
        <taxon>Tracheophyta</taxon>
        <taxon>Spermatophyta</taxon>
        <taxon>Magnoliopsida</taxon>
        <taxon>eudicotyledons</taxon>
        <taxon>Gunneridae</taxon>
        <taxon>Pentapetalae</taxon>
        <taxon>rosids</taxon>
        <taxon>fabids</taxon>
        <taxon>Fabales</taxon>
        <taxon>Fabaceae</taxon>
        <taxon>Papilionoideae</taxon>
        <taxon>50 kb inversion clade</taxon>
        <taxon>NPAAA clade</taxon>
        <taxon>indigoferoid/millettioid clade</taxon>
        <taxon>Phaseoleae</taxon>
        <taxon>Canavalia</taxon>
    </lineage>
</organism>
<dbReference type="EMBL" id="JAYMYQ010000001">
    <property type="protein sequence ID" value="KAK7362358.1"/>
    <property type="molecule type" value="Genomic_DNA"/>
</dbReference>
<sequence length="128" mass="14526">MLRERVWLTCGRVICSGLVTFDRSSSEQFPFLCLFSFSFSSTGFLPTPKSSRGRSFGEEEKDFPVLERKRKIFQWGLEVLEIGKGGTKRKGGRKKEKKKNLSDIEPGKPCGCKDTALEASWAEERPQN</sequence>
<name>A0AAN9RD80_CANGL</name>